<reference evidence="2 3" key="2">
    <citation type="submission" date="2020-11" db="EMBL/GenBank/DDBJ databases">
        <title>Sulfur oxidizing isolate from Hospital Hole Sinkhole.</title>
        <authorList>
            <person name="Scott K.M."/>
        </authorList>
    </citation>
    <scope>NUCLEOTIDE SEQUENCE [LARGE SCALE GENOMIC DNA]</scope>
    <source>
        <strain evidence="2 3">HH1</strain>
    </source>
</reference>
<dbReference type="SMART" id="SM00849">
    <property type="entry name" value="Lactamase_B"/>
    <property type="match status" value="1"/>
</dbReference>
<evidence type="ECO:0000313" key="2">
    <source>
        <dbReference type="EMBL" id="MBF6058867.1"/>
    </source>
</evidence>
<dbReference type="CDD" id="cd07713">
    <property type="entry name" value="DHPS-like_MBL-fold"/>
    <property type="match status" value="1"/>
</dbReference>
<proteinExistence type="predicted"/>
<gene>
    <name evidence="2" type="ORF">H8792_010985</name>
</gene>
<dbReference type="Proteomes" id="UP001193680">
    <property type="component" value="Unassembled WGS sequence"/>
</dbReference>
<evidence type="ECO:0000259" key="1">
    <source>
        <dbReference type="SMART" id="SM00849"/>
    </source>
</evidence>
<accession>A0ABS0BYJ8</accession>
<feature type="domain" description="Metallo-beta-lactamase" evidence="1">
    <location>
        <begin position="22"/>
        <end position="249"/>
    </location>
</feature>
<reference evidence="2 3" key="1">
    <citation type="submission" date="2020-06" db="EMBL/GenBank/DDBJ databases">
        <authorList>
            <person name="Scott K."/>
        </authorList>
    </citation>
    <scope>NUCLEOTIDE SEQUENCE [LARGE SCALE GENOMIC DNA]</scope>
    <source>
        <strain evidence="2 3">HH1</strain>
    </source>
</reference>
<dbReference type="SUPFAM" id="SSF56281">
    <property type="entry name" value="Metallo-hydrolase/oxidoreductase"/>
    <property type="match status" value="1"/>
</dbReference>
<keyword evidence="3" id="KW-1185">Reference proteome</keyword>
<dbReference type="InterPro" id="IPR036866">
    <property type="entry name" value="RibonucZ/Hydroxyglut_hydro"/>
</dbReference>
<sequence length="279" mass="31034">MIRITCLVENSVKLSTRLWGEHGMSILIETGDETVLFDTGQSGDVLLHNLQELQIDPYSIDKIILSHGHYDHTGGLEKLLDLIGPRPIYGHPDLFNPRYSERPDGSPKPVSIPFDKQELDVVWHLSAEQQQVVTHVYTTGEIPRLEPLEDEGDERLKVHRDLADETSPMIKDPLKDDMSVIVKTANGLVILLGCCHAGVLNTLAQIRKQFPDEPIHAVMGGTHLAKAGENRLIMTENALQGVPRIGLSHCTGPNIIARFLCNFPEQAFVFQVGTQLTFN</sequence>
<dbReference type="InterPro" id="IPR001279">
    <property type="entry name" value="Metallo-B-lactamas"/>
</dbReference>
<dbReference type="EMBL" id="JACBGI020000030">
    <property type="protein sequence ID" value="MBF6058867.1"/>
    <property type="molecule type" value="Genomic_DNA"/>
</dbReference>
<organism evidence="2 3">
    <name type="scientific">Thiomicrorhabdus heinhorstiae</name>
    <dbReference type="NCBI Taxonomy" id="2748010"/>
    <lineage>
        <taxon>Bacteria</taxon>
        <taxon>Pseudomonadati</taxon>
        <taxon>Pseudomonadota</taxon>
        <taxon>Gammaproteobacteria</taxon>
        <taxon>Thiotrichales</taxon>
        <taxon>Piscirickettsiaceae</taxon>
        <taxon>Thiomicrorhabdus</taxon>
    </lineage>
</organism>
<protein>
    <submittedName>
        <fullName evidence="2">MBL fold metallo-hydrolase</fullName>
    </submittedName>
</protein>
<comment type="caution">
    <text evidence="2">The sequence shown here is derived from an EMBL/GenBank/DDBJ whole genome shotgun (WGS) entry which is preliminary data.</text>
</comment>
<dbReference type="RefSeq" id="WP_185979013.1">
    <property type="nucleotide sequence ID" value="NZ_JACBGI020000030.1"/>
</dbReference>
<dbReference type="Gene3D" id="3.60.15.10">
    <property type="entry name" value="Ribonuclease Z/Hydroxyacylglutathione hydrolase-like"/>
    <property type="match status" value="1"/>
</dbReference>
<dbReference type="PANTHER" id="PTHR13754">
    <property type="entry name" value="METALLO-BETA-LACTAMASE SUPERFAMILY PROTEIN"/>
    <property type="match status" value="1"/>
</dbReference>
<dbReference type="InterPro" id="IPR041712">
    <property type="entry name" value="DHPS-like_MBL-fold"/>
</dbReference>
<dbReference type="InterPro" id="IPR052926">
    <property type="entry name" value="Metallo-beta-lactamase_dom"/>
</dbReference>
<name>A0ABS0BYJ8_9GAMM</name>
<dbReference type="Pfam" id="PF00753">
    <property type="entry name" value="Lactamase_B"/>
    <property type="match status" value="1"/>
</dbReference>
<evidence type="ECO:0000313" key="3">
    <source>
        <dbReference type="Proteomes" id="UP001193680"/>
    </source>
</evidence>
<dbReference type="PANTHER" id="PTHR13754:SF13">
    <property type="entry name" value="METALLO-BETA-LACTAMASE SUPERFAMILY PROTEIN (AFU_ORTHOLOGUE AFUA_3G07630)"/>
    <property type="match status" value="1"/>
</dbReference>